<dbReference type="GO" id="GO:0060070">
    <property type="term" value="P:canonical Wnt signaling pathway"/>
    <property type="evidence" value="ECO:0007669"/>
    <property type="project" value="TreeGrafter"/>
</dbReference>
<dbReference type="GO" id="GO:0005615">
    <property type="term" value="C:extracellular space"/>
    <property type="evidence" value="ECO:0007669"/>
    <property type="project" value="TreeGrafter"/>
</dbReference>
<evidence type="ECO:0000256" key="7">
    <source>
        <dbReference type="ARBA" id="ARBA00023157"/>
    </source>
</evidence>
<keyword evidence="6 8" id="KW-0879">Wnt signaling pathway</keyword>
<evidence type="ECO:0000313" key="10">
    <source>
        <dbReference type="WBParaSite" id="nRc.2.0.1.t21517-RA"/>
    </source>
</evidence>
<dbReference type="SMART" id="SM00097">
    <property type="entry name" value="WNT1"/>
    <property type="match status" value="1"/>
</dbReference>
<evidence type="ECO:0000313" key="9">
    <source>
        <dbReference type="Proteomes" id="UP000887565"/>
    </source>
</evidence>
<evidence type="ECO:0000256" key="8">
    <source>
        <dbReference type="RuleBase" id="RU003500"/>
    </source>
</evidence>
<protein>
    <recommendedName>
        <fullName evidence="8">Protein Wnt</fullName>
    </recommendedName>
</protein>
<keyword evidence="5" id="KW-0272">Extracellular matrix</keyword>
<dbReference type="InterPro" id="IPR005817">
    <property type="entry name" value="Wnt"/>
</dbReference>
<dbReference type="GO" id="GO:0030182">
    <property type="term" value="P:neuron differentiation"/>
    <property type="evidence" value="ECO:0007669"/>
    <property type="project" value="TreeGrafter"/>
</dbReference>
<accession>A0A915J4X8</accession>
<name>A0A915J4X8_ROMCU</name>
<dbReference type="OMA" id="XLLSEAP"/>
<dbReference type="GO" id="GO:0045165">
    <property type="term" value="P:cell fate commitment"/>
    <property type="evidence" value="ECO:0007669"/>
    <property type="project" value="TreeGrafter"/>
</dbReference>
<dbReference type="WBParaSite" id="nRc.2.0.1.t21517-RA">
    <property type="protein sequence ID" value="nRc.2.0.1.t21517-RA"/>
    <property type="gene ID" value="nRc.2.0.1.g21517"/>
</dbReference>
<evidence type="ECO:0000256" key="3">
    <source>
        <dbReference type="ARBA" id="ARBA00022473"/>
    </source>
</evidence>
<comment type="function">
    <text evidence="8">Ligand for members of the frizzled family of seven transmembrane receptors.</text>
</comment>
<organism evidence="9 10">
    <name type="scientific">Romanomermis culicivorax</name>
    <name type="common">Nematode worm</name>
    <dbReference type="NCBI Taxonomy" id="13658"/>
    <lineage>
        <taxon>Eukaryota</taxon>
        <taxon>Metazoa</taxon>
        <taxon>Ecdysozoa</taxon>
        <taxon>Nematoda</taxon>
        <taxon>Enoplea</taxon>
        <taxon>Dorylaimia</taxon>
        <taxon>Mermithida</taxon>
        <taxon>Mermithoidea</taxon>
        <taxon>Mermithidae</taxon>
        <taxon>Romanomermis</taxon>
    </lineage>
</organism>
<sequence length="134" mass="15127">MLYLDHKKICRAARTTGHKAHAELCSSHELVKEIMDGVKMGLQECGHQLRFHQWNCSQKYRSIGKMMTRSTKETAFVQAITSAGISFQVAQACRKGQISSCFCKHDKQRQASADAVQTFQWDDCSHTCSRDLGT</sequence>
<dbReference type="GO" id="GO:0005109">
    <property type="term" value="F:frizzled binding"/>
    <property type="evidence" value="ECO:0007669"/>
    <property type="project" value="TreeGrafter"/>
</dbReference>
<evidence type="ECO:0000256" key="2">
    <source>
        <dbReference type="ARBA" id="ARBA00005683"/>
    </source>
</evidence>
<comment type="similarity">
    <text evidence="2 8">Belongs to the Wnt family.</text>
</comment>
<comment type="subcellular location">
    <subcellularLocation>
        <location evidence="1 8">Secreted</location>
        <location evidence="1 8">Extracellular space</location>
        <location evidence="1 8">Extracellular matrix</location>
    </subcellularLocation>
</comment>
<keyword evidence="4" id="KW-0964">Secreted</keyword>
<dbReference type="GO" id="GO:0005125">
    <property type="term" value="F:cytokine activity"/>
    <property type="evidence" value="ECO:0007669"/>
    <property type="project" value="TreeGrafter"/>
</dbReference>
<evidence type="ECO:0000256" key="1">
    <source>
        <dbReference type="ARBA" id="ARBA00004498"/>
    </source>
</evidence>
<evidence type="ECO:0000256" key="5">
    <source>
        <dbReference type="ARBA" id="ARBA00022530"/>
    </source>
</evidence>
<evidence type="ECO:0000256" key="4">
    <source>
        <dbReference type="ARBA" id="ARBA00022525"/>
    </source>
</evidence>
<keyword evidence="3 8" id="KW-0217">Developmental protein</keyword>
<dbReference type="Pfam" id="PF00110">
    <property type="entry name" value="wnt"/>
    <property type="match status" value="1"/>
</dbReference>
<dbReference type="AlphaFoldDB" id="A0A915J4X8"/>
<keyword evidence="9" id="KW-1185">Reference proteome</keyword>
<dbReference type="Proteomes" id="UP000887565">
    <property type="component" value="Unplaced"/>
</dbReference>
<evidence type="ECO:0000256" key="6">
    <source>
        <dbReference type="ARBA" id="ARBA00022687"/>
    </source>
</evidence>
<proteinExistence type="inferred from homology"/>
<dbReference type="PRINTS" id="PR01349">
    <property type="entry name" value="WNTPROTEIN"/>
</dbReference>
<dbReference type="PANTHER" id="PTHR12027">
    <property type="entry name" value="WNT RELATED"/>
    <property type="match status" value="1"/>
</dbReference>
<keyword evidence="7" id="KW-1015">Disulfide bond</keyword>
<reference evidence="10" key="1">
    <citation type="submission" date="2022-11" db="UniProtKB">
        <authorList>
            <consortium name="WormBaseParasite"/>
        </authorList>
    </citation>
    <scope>IDENTIFICATION</scope>
</reference>